<evidence type="ECO:0000313" key="9">
    <source>
        <dbReference type="Proteomes" id="UP000286482"/>
    </source>
</evidence>
<dbReference type="FunFam" id="1.10.287.950:FF:000001">
    <property type="entry name" value="Methyl-accepting chemotaxis sensory transducer"/>
    <property type="match status" value="1"/>
</dbReference>
<dbReference type="InterPro" id="IPR004089">
    <property type="entry name" value="MCPsignal_dom"/>
</dbReference>
<dbReference type="Proteomes" id="UP000286482">
    <property type="component" value="Unassembled WGS sequence"/>
</dbReference>
<keyword evidence="5" id="KW-0175">Coiled coil</keyword>
<dbReference type="PANTHER" id="PTHR32089:SF70">
    <property type="entry name" value="ENERGY TAXIS MODULATING METHYL ACCEPTING SENSORY TRANSDUCER"/>
    <property type="match status" value="1"/>
</dbReference>
<dbReference type="EMBL" id="RAQO01000004">
    <property type="protein sequence ID" value="RKF19534.1"/>
    <property type="molecule type" value="Genomic_DNA"/>
</dbReference>
<evidence type="ECO:0000256" key="2">
    <source>
        <dbReference type="ARBA" id="ARBA00023224"/>
    </source>
</evidence>
<dbReference type="GO" id="GO:0016020">
    <property type="term" value="C:membrane"/>
    <property type="evidence" value="ECO:0007669"/>
    <property type="project" value="UniProtKB-SubCell"/>
</dbReference>
<dbReference type="RefSeq" id="WP_120353539.1">
    <property type="nucleotide sequence ID" value="NZ_RAQO01000004.1"/>
</dbReference>
<evidence type="ECO:0000256" key="5">
    <source>
        <dbReference type="SAM" id="Coils"/>
    </source>
</evidence>
<dbReference type="GO" id="GO:0006935">
    <property type="term" value="P:chemotaxis"/>
    <property type="evidence" value="ECO:0007669"/>
    <property type="project" value="UniProtKB-ARBA"/>
</dbReference>
<keyword evidence="9" id="KW-1185">Reference proteome</keyword>
<dbReference type="PROSITE" id="PS50885">
    <property type="entry name" value="HAMP"/>
    <property type="match status" value="1"/>
</dbReference>
<dbReference type="SMART" id="SM00283">
    <property type="entry name" value="MA"/>
    <property type="match status" value="1"/>
</dbReference>
<dbReference type="Pfam" id="PF00672">
    <property type="entry name" value="HAMP"/>
    <property type="match status" value="1"/>
</dbReference>
<dbReference type="SUPFAM" id="SSF58104">
    <property type="entry name" value="Methyl-accepting chemotaxis protein (MCP) signaling domain"/>
    <property type="match status" value="1"/>
</dbReference>
<dbReference type="InterPro" id="IPR003660">
    <property type="entry name" value="HAMP_dom"/>
</dbReference>
<name>A0A420EFV0_9ALTE</name>
<dbReference type="PANTHER" id="PTHR32089">
    <property type="entry name" value="METHYL-ACCEPTING CHEMOTAXIS PROTEIN MCPB"/>
    <property type="match status" value="1"/>
</dbReference>
<dbReference type="CDD" id="cd06225">
    <property type="entry name" value="HAMP"/>
    <property type="match status" value="1"/>
</dbReference>
<gene>
    <name evidence="8" type="ORF">DBZ36_03445</name>
</gene>
<reference evidence="8 9" key="1">
    <citation type="submission" date="2018-09" db="EMBL/GenBank/DDBJ databases">
        <authorList>
            <person name="Wang Z."/>
        </authorList>
    </citation>
    <scope>NUCLEOTIDE SEQUENCE [LARGE SCALE GENOMIC DNA]</scope>
    <source>
        <strain evidence="8 9">ALS 81</strain>
    </source>
</reference>
<evidence type="ECO:0000256" key="1">
    <source>
        <dbReference type="ARBA" id="ARBA00004370"/>
    </source>
</evidence>
<organism evidence="8 9">
    <name type="scientific">Alginatibacterium sediminis</name>
    <dbReference type="NCBI Taxonomy" id="2164068"/>
    <lineage>
        <taxon>Bacteria</taxon>
        <taxon>Pseudomonadati</taxon>
        <taxon>Pseudomonadota</taxon>
        <taxon>Gammaproteobacteria</taxon>
        <taxon>Alteromonadales</taxon>
        <taxon>Alteromonadaceae</taxon>
        <taxon>Alginatibacterium</taxon>
    </lineage>
</organism>
<evidence type="ECO:0000259" key="7">
    <source>
        <dbReference type="PROSITE" id="PS50885"/>
    </source>
</evidence>
<dbReference type="Pfam" id="PF00015">
    <property type="entry name" value="MCPsignal"/>
    <property type="match status" value="1"/>
</dbReference>
<feature type="domain" description="HAMP" evidence="7">
    <location>
        <begin position="337"/>
        <end position="389"/>
    </location>
</feature>
<keyword evidence="2 4" id="KW-0807">Transducer</keyword>
<evidence type="ECO:0000313" key="8">
    <source>
        <dbReference type="EMBL" id="RKF19534.1"/>
    </source>
</evidence>
<comment type="caution">
    <text evidence="8">The sequence shown here is derived from an EMBL/GenBank/DDBJ whole genome shotgun (WGS) entry which is preliminary data.</text>
</comment>
<accession>A0A420EFV0</accession>
<dbReference type="AlphaFoldDB" id="A0A420EFV0"/>
<dbReference type="PROSITE" id="PS50111">
    <property type="entry name" value="CHEMOTAXIS_TRANSDUC_2"/>
    <property type="match status" value="1"/>
</dbReference>
<proteinExistence type="inferred from homology"/>
<feature type="domain" description="Methyl-accepting transducer" evidence="6">
    <location>
        <begin position="394"/>
        <end position="630"/>
    </location>
</feature>
<feature type="coiled-coil region" evidence="5">
    <location>
        <begin position="116"/>
        <end position="150"/>
    </location>
</feature>
<protein>
    <submittedName>
        <fullName evidence="8">Methyl-accepting chemotaxis protein</fullName>
    </submittedName>
</protein>
<dbReference type="SMART" id="SM00304">
    <property type="entry name" value="HAMP"/>
    <property type="match status" value="1"/>
</dbReference>
<sequence>MRNTLRNISIIRRVGASFLLLSLFLVFSVIQSFISNSEFSRQLHTVSDQGAPLLLEIGQTSQALSRADLSFRQAMNAGADIDGVKANFDSLFQDYQAKTSELGNTKADIKDFSATVARIENLNQNYLDAVDTLINQKKLLQTDIQKQRQDLTRLNVVLPQIKKNLSDSVYEADDEYIRFAADSFTNTMAVAEINLLDGLNLSDSAQIQEVVARNLKQLKRFESALSDLNDELPNFVTSNKVELKRFSDDAFEASGVLQRHLKNQQRNESIALDEDKNEALVAQISENFVNLNLAAVDLINQSTEQTQAALEMSQNRLLLLLAIALPLCLLVGIGIAKTIRKPLHQLLSVIKAAAQGDMRKRVEYVNDNEFGQLGSAINQMLEQMDQVLAKVTDSSKALHNSIDSAATTVNHSKDSLGRQREDTSSVATAVTQMEQSVREVAQNAAHSLEQVRDVENASQTGRTIMSDNISTTHRLAEKLQSSSEVIDSVGEMSQNIGSILDVIRGIADQTNLLALNAAIEAARAGEQGRGFAVVADEVRVLAQKTTTSTSEIQTMIENLQNGAKKAVVEIADCSTEMDTSLHQASDANGAMEEIQGIVTLISDMSTQIAAAAEQQQSTVSEISRNIIQISDVSQANYQELDEVSALTTELSNLAGKQDELVGQFQLSKT</sequence>
<dbReference type="Gene3D" id="1.10.287.950">
    <property type="entry name" value="Methyl-accepting chemotaxis protein"/>
    <property type="match status" value="1"/>
</dbReference>
<dbReference type="GO" id="GO:0007165">
    <property type="term" value="P:signal transduction"/>
    <property type="evidence" value="ECO:0007669"/>
    <property type="project" value="UniProtKB-KW"/>
</dbReference>
<evidence type="ECO:0000256" key="3">
    <source>
        <dbReference type="ARBA" id="ARBA00029447"/>
    </source>
</evidence>
<comment type="subcellular location">
    <subcellularLocation>
        <location evidence="1">Membrane</location>
    </subcellularLocation>
</comment>
<evidence type="ECO:0000259" key="6">
    <source>
        <dbReference type="PROSITE" id="PS50111"/>
    </source>
</evidence>
<comment type="similarity">
    <text evidence="3">Belongs to the methyl-accepting chemotaxis (MCP) protein family.</text>
</comment>
<evidence type="ECO:0000256" key="4">
    <source>
        <dbReference type="PROSITE-ProRule" id="PRU00284"/>
    </source>
</evidence>